<comment type="caution">
    <text evidence="14">The sequence shown here is derived from an EMBL/GenBank/DDBJ whole genome shotgun (WGS) entry which is preliminary data.</text>
</comment>
<dbReference type="NCBIfam" id="NF004064">
    <property type="entry name" value="PRK05578.1"/>
    <property type="match status" value="1"/>
</dbReference>
<comment type="catalytic activity">
    <reaction evidence="10 12">
        <text>2'-deoxycytidine + H2O + H(+) = 2'-deoxyuridine + NH4(+)</text>
        <dbReference type="Rhea" id="RHEA:13433"/>
        <dbReference type="ChEBI" id="CHEBI:15377"/>
        <dbReference type="ChEBI" id="CHEBI:15378"/>
        <dbReference type="ChEBI" id="CHEBI:15698"/>
        <dbReference type="ChEBI" id="CHEBI:16450"/>
        <dbReference type="ChEBI" id="CHEBI:28938"/>
        <dbReference type="EC" id="3.5.4.5"/>
    </reaction>
</comment>
<evidence type="ECO:0000256" key="3">
    <source>
        <dbReference type="ARBA" id="ARBA00006576"/>
    </source>
</evidence>
<evidence type="ECO:0000313" key="15">
    <source>
        <dbReference type="Proteomes" id="UP001168528"/>
    </source>
</evidence>
<dbReference type="SUPFAM" id="SSF53927">
    <property type="entry name" value="Cytidine deaminase-like"/>
    <property type="match status" value="1"/>
</dbReference>
<reference evidence="14" key="1">
    <citation type="submission" date="2023-07" db="EMBL/GenBank/DDBJ databases">
        <title>The genome sequence of Rhodocytophaga aerolata KACC 12507.</title>
        <authorList>
            <person name="Zhang X."/>
        </authorList>
    </citation>
    <scope>NUCLEOTIDE SEQUENCE</scope>
    <source>
        <strain evidence="14">KACC 12507</strain>
    </source>
</reference>
<dbReference type="GO" id="GO:0004126">
    <property type="term" value="F:cytidine deaminase activity"/>
    <property type="evidence" value="ECO:0007669"/>
    <property type="project" value="UniProtKB-EC"/>
</dbReference>
<comment type="function">
    <text evidence="2 12">This enzyme scavenges exogenous and endogenous cytidine and 2'-deoxycytidine for UMP synthesis.</text>
</comment>
<proteinExistence type="inferred from homology"/>
<evidence type="ECO:0000259" key="13">
    <source>
        <dbReference type="PROSITE" id="PS51747"/>
    </source>
</evidence>
<evidence type="ECO:0000256" key="1">
    <source>
        <dbReference type="ARBA" id="ARBA00001947"/>
    </source>
</evidence>
<evidence type="ECO:0000256" key="5">
    <source>
        <dbReference type="ARBA" id="ARBA00018266"/>
    </source>
</evidence>
<gene>
    <name evidence="14" type="primary">cdd</name>
    <name evidence="14" type="ORF">Q0590_08370</name>
</gene>
<evidence type="ECO:0000256" key="6">
    <source>
        <dbReference type="ARBA" id="ARBA00022723"/>
    </source>
</evidence>
<evidence type="ECO:0000256" key="10">
    <source>
        <dbReference type="ARBA" id="ARBA00049252"/>
    </source>
</evidence>
<keyword evidence="7 12" id="KW-0378">Hydrolase</keyword>
<comment type="catalytic activity">
    <reaction evidence="11 12">
        <text>cytidine + H2O + H(+) = uridine + NH4(+)</text>
        <dbReference type="Rhea" id="RHEA:16069"/>
        <dbReference type="ChEBI" id="CHEBI:15377"/>
        <dbReference type="ChEBI" id="CHEBI:15378"/>
        <dbReference type="ChEBI" id="CHEBI:16704"/>
        <dbReference type="ChEBI" id="CHEBI:17562"/>
        <dbReference type="ChEBI" id="CHEBI:28938"/>
        <dbReference type="EC" id="3.5.4.5"/>
    </reaction>
</comment>
<protein>
    <recommendedName>
        <fullName evidence="5 12">Cytidine deaminase</fullName>
        <ecNumber evidence="4 12">3.5.4.5</ecNumber>
    </recommendedName>
    <alternativeName>
        <fullName evidence="9 12">Cytidine aminohydrolase</fullName>
    </alternativeName>
</protein>
<comment type="similarity">
    <text evidence="3 12">Belongs to the cytidine and deoxycytidylate deaminase family.</text>
</comment>
<keyword evidence="6 12" id="KW-0479">Metal-binding</keyword>
<dbReference type="CDD" id="cd01283">
    <property type="entry name" value="cytidine_deaminase"/>
    <property type="match status" value="1"/>
</dbReference>
<dbReference type="NCBIfam" id="TIGR01354">
    <property type="entry name" value="cyt_deam_tetra"/>
    <property type="match status" value="1"/>
</dbReference>
<dbReference type="Pfam" id="PF00383">
    <property type="entry name" value="dCMP_cyt_deam_1"/>
    <property type="match status" value="1"/>
</dbReference>
<feature type="domain" description="CMP/dCMP-type deaminase" evidence="13">
    <location>
        <begin position="20"/>
        <end position="160"/>
    </location>
</feature>
<dbReference type="EC" id="3.5.4.5" evidence="4 12"/>
<dbReference type="EMBL" id="JAUKPO010000003">
    <property type="protein sequence ID" value="MDO1446263.1"/>
    <property type="molecule type" value="Genomic_DNA"/>
</dbReference>
<name>A0ABT8R4V0_9BACT</name>
<keyword evidence="8 12" id="KW-0862">Zinc</keyword>
<evidence type="ECO:0000256" key="11">
    <source>
        <dbReference type="ARBA" id="ARBA00049558"/>
    </source>
</evidence>
<dbReference type="Gene3D" id="3.40.140.10">
    <property type="entry name" value="Cytidine Deaminase, domain 2"/>
    <property type="match status" value="1"/>
</dbReference>
<dbReference type="Proteomes" id="UP001168528">
    <property type="component" value="Unassembled WGS sequence"/>
</dbReference>
<organism evidence="14 15">
    <name type="scientific">Rhodocytophaga aerolata</name>
    <dbReference type="NCBI Taxonomy" id="455078"/>
    <lineage>
        <taxon>Bacteria</taxon>
        <taxon>Pseudomonadati</taxon>
        <taxon>Bacteroidota</taxon>
        <taxon>Cytophagia</taxon>
        <taxon>Cytophagales</taxon>
        <taxon>Rhodocytophagaceae</taxon>
        <taxon>Rhodocytophaga</taxon>
    </lineage>
</organism>
<dbReference type="InterPro" id="IPR050202">
    <property type="entry name" value="Cyt/Deoxycyt_deaminase"/>
</dbReference>
<dbReference type="PANTHER" id="PTHR11644">
    <property type="entry name" value="CYTIDINE DEAMINASE"/>
    <property type="match status" value="1"/>
</dbReference>
<dbReference type="PROSITE" id="PS00903">
    <property type="entry name" value="CYT_DCMP_DEAMINASES_1"/>
    <property type="match status" value="1"/>
</dbReference>
<dbReference type="InterPro" id="IPR006262">
    <property type="entry name" value="Cyt_deam_tetra"/>
</dbReference>
<dbReference type="PANTHER" id="PTHR11644:SF2">
    <property type="entry name" value="CYTIDINE DEAMINASE"/>
    <property type="match status" value="1"/>
</dbReference>
<dbReference type="PROSITE" id="PS51747">
    <property type="entry name" value="CYT_DCMP_DEAMINASES_2"/>
    <property type="match status" value="1"/>
</dbReference>
<evidence type="ECO:0000256" key="4">
    <source>
        <dbReference type="ARBA" id="ARBA00012783"/>
    </source>
</evidence>
<evidence type="ECO:0000256" key="7">
    <source>
        <dbReference type="ARBA" id="ARBA00022801"/>
    </source>
</evidence>
<dbReference type="RefSeq" id="WP_302037059.1">
    <property type="nucleotide sequence ID" value="NZ_JAUKPO010000003.1"/>
</dbReference>
<evidence type="ECO:0000256" key="8">
    <source>
        <dbReference type="ARBA" id="ARBA00022833"/>
    </source>
</evidence>
<accession>A0ABT8R4V0</accession>
<dbReference type="InterPro" id="IPR002125">
    <property type="entry name" value="CMP_dCMP_dom"/>
</dbReference>
<dbReference type="InterPro" id="IPR016193">
    <property type="entry name" value="Cytidine_deaminase-like"/>
</dbReference>
<evidence type="ECO:0000256" key="9">
    <source>
        <dbReference type="ARBA" id="ARBA00032005"/>
    </source>
</evidence>
<keyword evidence="15" id="KW-1185">Reference proteome</keyword>
<sequence>MKKLDLNIFLYEYNAEELDKFDINLLEKAKQTCQTAYAPYSNFYVGAALLLADGTIVLGSNQENAAYPSGLCAERTAVFAASANYPKQKIMAIAVAACKKDALGFTSVAPCGACRQALLEYEVKQEAPIRLIMQSENNKIYVSPSISNMLPVQFSIHQLK</sequence>
<evidence type="ECO:0000313" key="14">
    <source>
        <dbReference type="EMBL" id="MDO1446263.1"/>
    </source>
</evidence>
<evidence type="ECO:0000256" key="12">
    <source>
        <dbReference type="RuleBase" id="RU364006"/>
    </source>
</evidence>
<dbReference type="InterPro" id="IPR016192">
    <property type="entry name" value="APOBEC/CMP_deaminase_Zn-bd"/>
</dbReference>
<evidence type="ECO:0000256" key="2">
    <source>
        <dbReference type="ARBA" id="ARBA00003949"/>
    </source>
</evidence>
<comment type="cofactor">
    <cofactor evidence="1 12">
        <name>Zn(2+)</name>
        <dbReference type="ChEBI" id="CHEBI:29105"/>
    </cofactor>
</comment>